<accession>A0A0F9RK71</accession>
<sequence>MVVISNARVFCPVCNEFKNANISFTLKEAEFQCQVCHVHISYNKTKKYTKIGEVYKDDG</sequence>
<dbReference type="EMBL" id="LAZR01002808">
    <property type="protein sequence ID" value="KKN25346.1"/>
    <property type="molecule type" value="Genomic_DNA"/>
</dbReference>
<protein>
    <submittedName>
        <fullName evidence="1">Uncharacterized protein</fullName>
    </submittedName>
</protein>
<comment type="caution">
    <text evidence="1">The sequence shown here is derived from an EMBL/GenBank/DDBJ whole genome shotgun (WGS) entry which is preliminary data.</text>
</comment>
<evidence type="ECO:0000313" key="1">
    <source>
        <dbReference type="EMBL" id="KKN25346.1"/>
    </source>
</evidence>
<gene>
    <name evidence="1" type="ORF">LCGC14_0885530</name>
</gene>
<proteinExistence type="predicted"/>
<dbReference type="AlphaFoldDB" id="A0A0F9RK71"/>
<reference evidence="1" key="1">
    <citation type="journal article" date="2015" name="Nature">
        <title>Complex archaea that bridge the gap between prokaryotes and eukaryotes.</title>
        <authorList>
            <person name="Spang A."/>
            <person name="Saw J.H."/>
            <person name="Jorgensen S.L."/>
            <person name="Zaremba-Niedzwiedzka K."/>
            <person name="Martijn J."/>
            <person name="Lind A.E."/>
            <person name="van Eijk R."/>
            <person name="Schleper C."/>
            <person name="Guy L."/>
            <person name="Ettema T.J."/>
        </authorList>
    </citation>
    <scope>NUCLEOTIDE SEQUENCE</scope>
</reference>
<organism evidence="1">
    <name type="scientific">marine sediment metagenome</name>
    <dbReference type="NCBI Taxonomy" id="412755"/>
    <lineage>
        <taxon>unclassified sequences</taxon>
        <taxon>metagenomes</taxon>
        <taxon>ecological metagenomes</taxon>
    </lineage>
</organism>
<name>A0A0F9RK71_9ZZZZ</name>